<keyword evidence="2" id="KW-0472">Membrane</keyword>
<feature type="transmembrane region" description="Helical" evidence="2">
    <location>
        <begin position="12"/>
        <end position="34"/>
    </location>
</feature>
<proteinExistence type="predicted"/>
<accession>J0WWR1</accession>
<keyword evidence="2" id="KW-0812">Transmembrane</keyword>
<comment type="caution">
    <text evidence="3">The sequence shown here is derived from an EMBL/GenBank/DDBJ whole genome shotgun (WGS) entry which is preliminary data.</text>
</comment>
<organism evidence="3 4">
    <name type="scientific">Actinomyces massiliensis F0489</name>
    <dbReference type="NCBI Taxonomy" id="1125718"/>
    <lineage>
        <taxon>Bacteria</taxon>
        <taxon>Bacillati</taxon>
        <taxon>Actinomycetota</taxon>
        <taxon>Actinomycetes</taxon>
        <taxon>Actinomycetales</taxon>
        <taxon>Actinomycetaceae</taxon>
        <taxon>Actinomyces</taxon>
    </lineage>
</organism>
<protein>
    <submittedName>
        <fullName evidence="3">Uncharacterized protein</fullName>
    </submittedName>
</protein>
<dbReference type="PATRIC" id="fig|1125718.3.peg.2079"/>
<keyword evidence="2" id="KW-1133">Transmembrane helix</keyword>
<reference evidence="3 4" key="1">
    <citation type="submission" date="2012-05" db="EMBL/GenBank/DDBJ databases">
        <authorList>
            <person name="Harkins D.M."/>
            <person name="Madupu R."/>
            <person name="Durkin A.S."/>
            <person name="Torralba M."/>
            <person name="Methe B."/>
            <person name="Sutton G.G."/>
            <person name="Nelson K.E."/>
        </authorList>
    </citation>
    <scope>NUCLEOTIDE SEQUENCE [LARGE SCALE GENOMIC DNA]</scope>
    <source>
        <strain evidence="3 4">F0489</strain>
    </source>
</reference>
<sequence length="191" mass="19873">MASQDNPHSNGYYVMLVLAVVIGVVLGIGIFIWISMNSTGRTRIPIFLLALPTILLVGLVKIIDRALVNRRQSLPEHQNTAQTATNLYGQPGPAAEYGQPAPQVGGAAPYGRSQQPAFGYGQAQQPVYGYGAQPSSPGYGRTQQASAPGSDPGHGEPAYGSYSTDGYGQAPRTGLPTPDGQSGSYNGSHGG</sequence>
<gene>
    <name evidence="3" type="ORF">HMPREF1318_1379</name>
</gene>
<feature type="region of interest" description="Disordered" evidence="1">
    <location>
        <begin position="84"/>
        <end position="191"/>
    </location>
</feature>
<evidence type="ECO:0000313" key="3">
    <source>
        <dbReference type="EMBL" id="EJF40756.1"/>
    </source>
</evidence>
<dbReference type="AlphaFoldDB" id="J0WWR1"/>
<feature type="compositionally biased region" description="Polar residues" evidence="1">
    <location>
        <begin position="133"/>
        <end position="147"/>
    </location>
</feature>
<dbReference type="eggNOG" id="ENOG50328IM">
    <property type="taxonomic scope" value="Bacteria"/>
</dbReference>
<feature type="compositionally biased region" description="Polar residues" evidence="1">
    <location>
        <begin position="179"/>
        <end position="191"/>
    </location>
</feature>
<evidence type="ECO:0000256" key="1">
    <source>
        <dbReference type="SAM" id="MobiDB-lite"/>
    </source>
</evidence>
<feature type="transmembrane region" description="Helical" evidence="2">
    <location>
        <begin position="46"/>
        <end position="63"/>
    </location>
</feature>
<evidence type="ECO:0000256" key="2">
    <source>
        <dbReference type="SAM" id="Phobius"/>
    </source>
</evidence>
<name>J0WWR1_9ACTO</name>
<dbReference type="EMBL" id="AKFT01000169">
    <property type="protein sequence ID" value="EJF40756.1"/>
    <property type="molecule type" value="Genomic_DNA"/>
</dbReference>
<evidence type="ECO:0000313" key="4">
    <source>
        <dbReference type="Proteomes" id="UP000002941"/>
    </source>
</evidence>
<dbReference type="Proteomes" id="UP000002941">
    <property type="component" value="Unassembled WGS sequence"/>
</dbReference>
<keyword evidence="4" id="KW-1185">Reference proteome</keyword>